<keyword evidence="7" id="KW-0423">Lactose metabolism</keyword>
<dbReference type="Pfam" id="PF00294">
    <property type="entry name" value="PfkB"/>
    <property type="match status" value="1"/>
</dbReference>
<dbReference type="EC" id="2.7.1.144" evidence="7"/>
<dbReference type="GO" id="GO:0008662">
    <property type="term" value="F:1-phosphofructokinase activity"/>
    <property type="evidence" value="ECO:0007669"/>
    <property type="project" value="UniProtKB-UniRule"/>
</dbReference>
<reference evidence="11" key="1">
    <citation type="submission" date="2016-11" db="EMBL/GenBank/DDBJ databases">
        <authorList>
            <person name="Varghese N."/>
            <person name="Submissions S."/>
        </authorList>
    </citation>
    <scope>NUCLEOTIDE SEQUENCE [LARGE SCALE GENOMIC DNA]</scope>
    <source>
        <strain evidence="11">DSM 17957</strain>
    </source>
</reference>
<dbReference type="InterPro" id="IPR017583">
    <property type="entry name" value="Tagatose/fructose_Pkinase"/>
</dbReference>
<evidence type="ECO:0000313" key="11">
    <source>
        <dbReference type="Proteomes" id="UP000184536"/>
    </source>
</evidence>
<dbReference type="InterPro" id="IPR002173">
    <property type="entry name" value="Carboh/pur_kinase_PfkB_CS"/>
</dbReference>
<organism evidence="10 11">
    <name type="scientific">Geosporobacter subterraneus DSM 17957</name>
    <dbReference type="NCBI Taxonomy" id="1121919"/>
    <lineage>
        <taxon>Bacteria</taxon>
        <taxon>Bacillati</taxon>
        <taxon>Bacillota</taxon>
        <taxon>Clostridia</taxon>
        <taxon>Peptostreptococcales</taxon>
        <taxon>Thermotaleaceae</taxon>
        <taxon>Geosporobacter</taxon>
    </lineage>
</organism>
<evidence type="ECO:0000256" key="7">
    <source>
        <dbReference type="PIRNR" id="PIRNR000535"/>
    </source>
</evidence>
<proteinExistence type="inferred from homology"/>
<keyword evidence="2 7" id="KW-0808">Transferase</keyword>
<keyword evidence="5 7" id="KW-0067">ATP-binding</keyword>
<dbReference type="STRING" id="1121919.SAMN02745975_02485"/>
<comment type="similarity">
    <text evidence="7">Belongs to the carbohydrate kinase PfkB family. LacC subfamily.</text>
</comment>
<evidence type="ECO:0000256" key="8">
    <source>
        <dbReference type="RuleBase" id="RU369061"/>
    </source>
</evidence>
<keyword evidence="11" id="KW-1185">Reference proteome</keyword>
<dbReference type="NCBIfam" id="TIGR03168">
    <property type="entry name" value="1-PFK"/>
    <property type="match status" value="1"/>
</dbReference>
<dbReference type="PROSITE" id="PS00584">
    <property type="entry name" value="PFKB_KINASES_2"/>
    <property type="match status" value="1"/>
</dbReference>
<comment type="pathway">
    <text evidence="7">Carbohydrate metabolism; D-tagatose 6-phosphate degradation; D-glyceraldehyde 3-phosphate and glycerone phosphate from D-tagatose 6-phosphate: step 1/2.</text>
</comment>
<dbReference type="PROSITE" id="PS00583">
    <property type="entry name" value="PFKB_KINASES_1"/>
    <property type="match status" value="1"/>
</dbReference>
<comment type="similarity">
    <text evidence="1">Belongs to the carbohydrate kinase pfkB family.</text>
</comment>
<protein>
    <recommendedName>
        <fullName evidence="7">Tagatose-6-phosphate kinase</fullName>
        <ecNumber evidence="7">2.7.1.144</ecNumber>
    </recommendedName>
</protein>
<evidence type="ECO:0000256" key="4">
    <source>
        <dbReference type="ARBA" id="ARBA00022777"/>
    </source>
</evidence>
<dbReference type="GO" id="GO:0016052">
    <property type="term" value="P:carbohydrate catabolic process"/>
    <property type="evidence" value="ECO:0007669"/>
    <property type="project" value="UniProtKB-ARBA"/>
</dbReference>
<dbReference type="EMBL" id="FQZV01000032">
    <property type="protein sequence ID" value="SHJ61869.1"/>
    <property type="molecule type" value="Genomic_DNA"/>
</dbReference>
<dbReference type="PIRSF" id="PIRSF000535">
    <property type="entry name" value="1PFK/6PFK/LacC"/>
    <property type="match status" value="1"/>
</dbReference>
<dbReference type="CDD" id="cd01164">
    <property type="entry name" value="FruK_PfkB_like"/>
    <property type="match status" value="1"/>
</dbReference>
<dbReference type="GO" id="GO:0009024">
    <property type="term" value="F:tagatose-6-phosphate kinase activity"/>
    <property type="evidence" value="ECO:0007669"/>
    <property type="project" value="UniProtKB-EC"/>
</dbReference>
<dbReference type="InterPro" id="IPR029056">
    <property type="entry name" value="Ribokinase-like"/>
</dbReference>
<evidence type="ECO:0000256" key="1">
    <source>
        <dbReference type="ARBA" id="ARBA00005380"/>
    </source>
</evidence>
<dbReference type="FunFam" id="3.40.1190.20:FF:000001">
    <property type="entry name" value="Phosphofructokinase"/>
    <property type="match status" value="1"/>
</dbReference>
<name>A0A1M6KSF2_9FIRM</name>
<dbReference type="GO" id="GO:2001059">
    <property type="term" value="P:D-tagatose 6-phosphate catabolic process"/>
    <property type="evidence" value="ECO:0007669"/>
    <property type="project" value="UniProtKB-UniPathway"/>
</dbReference>
<comment type="catalytic activity">
    <reaction evidence="7">
        <text>D-tagatofuranose 6-phosphate + ATP = D-tagatofuranose 1,6-bisphosphate + ADP + H(+)</text>
        <dbReference type="Rhea" id="RHEA:12420"/>
        <dbReference type="ChEBI" id="CHEBI:15378"/>
        <dbReference type="ChEBI" id="CHEBI:30616"/>
        <dbReference type="ChEBI" id="CHEBI:58694"/>
        <dbReference type="ChEBI" id="CHEBI:58695"/>
        <dbReference type="ChEBI" id="CHEBI:456216"/>
        <dbReference type="EC" id="2.7.1.144"/>
    </reaction>
</comment>
<feature type="domain" description="Carbohydrate kinase PfkB" evidence="9">
    <location>
        <begin position="6"/>
        <end position="286"/>
    </location>
</feature>
<dbReference type="PANTHER" id="PTHR46566">
    <property type="entry name" value="1-PHOSPHOFRUCTOKINASE-RELATED"/>
    <property type="match status" value="1"/>
</dbReference>
<accession>A0A1M6KSF2</accession>
<dbReference type="GO" id="GO:0005829">
    <property type="term" value="C:cytosol"/>
    <property type="evidence" value="ECO:0007669"/>
    <property type="project" value="TreeGrafter"/>
</dbReference>
<dbReference type="GO" id="GO:0044281">
    <property type="term" value="P:small molecule metabolic process"/>
    <property type="evidence" value="ECO:0007669"/>
    <property type="project" value="UniProtKB-ARBA"/>
</dbReference>
<dbReference type="SUPFAM" id="SSF53613">
    <property type="entry name" value="Ribokinase-like"/>
    <property type="match status" value="1"/>
</dbReference>
<dbReference type="UniPathway" id="UPA00704">
    <property type="reaction ID" value="UER00715"/>
</dbReference>
<dbReference type="AlphaFoldDB" id="A0A1M6KSF2"/>
<evidence type="ECO:0000313" key="10">
    <source>
        <dbReference type="EMBL" id="SHJ61869.1"/>
    </source>
</evidence>
<dbReference type="Gene3D" id="3.40.1190.20">
    <property type="match status" value="1"/>
</dbReference>
<evidence type="ECO:0000256" key="3">
    <source>
        <dbReference type="ARBA" id="ARBA00022741"/>
    </source>
</evidence>
<comment type="catalytic activity">
    <reaction evidence="6 8">
        <text>beta-D-fructose 1-phosphate + ATP = beta-D-fructose 1,6-bisphosphate + ADP + H(+)</text>
        <dbReference type="Rhea" id="RHEA:14213"/>
        <dbReference type="ChEBI" id="CHEBI:15378"/>
        <dbReference type="ChEBI" id="CHEBI:30616"/>
        <dbReference type="ChEBI" id="CHEBI:32966"/>
        <dbReference type="ChEBI" id="CHEBI:138881"/>
        <dbReference type="ChEBI" id="CHEBI:456216"/>
        <dbReference type="EC" id="2.7.1.56"/>
    </reaction>
</comment>
<dbReference type="InterPro" id="IPR022463">
    <property type="entry name" value="1-PFruKinase"/>
</dbReference>
<evidence type="ECO:0000256" key="6">
    <source>
        <dbReference type="ARBA" id="ARBA00047745"/>
    </source>
</evidence>
<comment type="function">
    <text evidence="8">Catalyzes the ATP-dependent phosphorylation of fructose-l-phosphate to fructose-l,6-bisphosphate.</text>
</comment>
<dbReference type="GO" id="GO:0005988">
    <property type="term" value="P:lactose metabolic process"/>
    <property type="evidence" value="ECO:0007669"/>
    <property type="project" value="UniProtKB-KW"/>
</dbReference>
<dbReference type="RefSeq" id="WP_110941589.1">
    <property type="nucleotide sequence ID" value="NZ_FQZV01000032.1"/>
</dbReference>
<dbReference type="OrthoDB" id="9801219at2"/>
<keyword evidence="4 8" id="KW-0418">Kinase</keyword>
<dbReference type="PANTHER" id="PTHR46566:SF2">
    <property type="entry name" value="ATP-DEPENDENT 6-PHOSPHOFRUCTOKINASE ISOZYME 2"/>
    <property type="match status" value="1"/>
</dbReference>
<dbReference type="GO" id="GO:0005524">
    <property type="term" value="F:ATP binding"/>
    <property type="evidence" value="ECO:0007669"/>
    <property type="project" value="UniProtKB-UniRule"/>
</dbReference>
<evidence type="ECO:0000256" key="2">
    <source>
        <dbReference type="ARBA" id="ARBA00022679"/>
    </source>
</evidence>
<keyword evidence="3 7" id="KW-0547">Nucleotide-binding</keyword>
<dbReference type="InterPro" id="IPR011611">
    <property type="entry name" value="PfkB_dom"/>
</dbReference>
<sequence length="309" mass="33694">MIATVTLNAAIDKTIEIDSFTPGSVNRVLQSHMEPGGKGINVSKVVKALGGSTITLGFVGGDSGKWIDERLKALEIETDFVQLNQETRTNIKIIDTAKQQITDINDQGKEVKEIWVEKLYDKVRFWAETSNVMVFSGSLPPNISSDIYEKLIGIAKAKGCKTILDADGQALLDGAKASPYMVKPNIHELENTFDVKLKDTRDIIKCCSFFLDQDVEIVVISMGAEGALMITKDGAWKTEKINVTVKNTVGAGDSMVGAFAYGIDKGYALVDILSLAAATATVHVKQGTVFGQYPRIEQYKNRIKILEIG</sequence>
<dbReference type="NCBIfam" id="TIGR03828">
    <property type="entry name" value="pfkB"/>
    <property type="match status" value="1"/>
</dbReference>
<gene>
    <name evidence="10" type="ORF">SAMN02745975_02485</name>
</gene>
<evidence type="ECO:0000259" key="9">
    <source>
        <dbReference type="Pfam" id="PF00294"/>
    </source>
</evidence>
<dbReference type="Proteomes" id="UP000184536">
    <property type="component" value="Unassembled WGS sequence"/>
</dbReference>
<evidence type="ECO:0000256" key="5">
    <source>
        <dbReference type="ARBA" id="ARBA00022840"/>
    </source>
</evidence>